<comment type="caution">
    <text evidence="1">The sequence shown here is derived from an EMBL/GenBank/DDBJ whole genome shotgun (WGS) entry which is preliminary data.</text>
</comment>
<dbReference type="OrthoDB" id="5631790at2"/>
<dbReference type="EMBL" id="LNYI01000028">
    <property type="protein sequence ID" value="KTD22072.1"/>
    <property type="molecule type" value="Genomic_DNA"/>
</dbReference>
<keyword evidence="2" id="KW-1185">Reference proteome</keyword>
<evidence type="ECO:0000313" key="1">
    <source>
        <dbReference type="EMBL" id="KTD22072.1"/>
    </source>
</evidence>
<dbReference type="STRING" id="45067.Llan_1335"/>
<dbReference type="RefSeq" id="WP_028373219.1">
    <property type="nucleotide sequence ID" value="NZ_CAAAJD010000045.1"/>
</dbReference>
<organism evidence="1 2">
    <name type="scientific">Legionella lansingensis</name>
    <dbReference type="NCBI Taxonomy" id="45067"/>
    <lineage>
        <taxon>Bacteria</taxon>
        <taxon>Pseudomonadati</taxon>
        <taxon>Pseudomonadota</taxon>
        <taxon>Gammaproteobacteria</taxon>
        <taxon>Legionellales</taxon>
        <taxon>Legionellaceae</taxon>
        <taxon>Legionella</taxon>
    </lineage>
</organism>
<protein>
    <submittedName>
        <fullName evidence="1">Uncharacterized protein</fullName>
    </submittedName>
</protein>
<accession>A0A0W0VPS4</accession>
<evidence type="ECO:0000313" key="2">
    <source>
        <dbReference type="Proteomes" id="UP000054869"/>
    </source>
</evidence>
<sequence>MLVSRVHEFISALVSIEQQLGTADKALLIAFQTKYPLSSNVISEQTLPERDPNDSLSEEELCWIRDRFAERWKEIADKQDDYTFDPRGNNVEWIRLAKDLALELKQQHYFVILIPVITNKSDPDNFSRLEQDQDPRSIYLSDDGTWHRIQGLFERLQQPAAVFLTYDHKKTNPRALTLKEMFRIRSKKGDELAKQIDNEIYANFWDYLIRRIAPTWQQKGKCPEHLLPTLLGVIESYFDAKATRSDSGEFKKKFDAFIKELESCPLQEINHFYGIEIYGKKRNYYLIDALLDCLQSTEGLEEKLMDVARWLCRRDPTLISQCKNLMPIYETLKVGQYLDVTHLTQLVSKLDLGIEPVRHKVKQLIKALQQTGQITEEIIQNIKEIYRLRWEHIIDSPKDYLRKQDGENRSWIRLAQYLAGAGFIDGNYYKLLIPTLKRDTDPVTLENITSYPLSYFILSEDQTELIYLPNCVRNHQSNGTFYCCTADTPRMLSTKELSRLPFAAVEVYEYYLQVVANEEIAPPISKRTVLALRDLVNGTLNPKALRLGHKITKDQEKIAEASYLKFAEFVNALPADEFARLYAHTVVWRGQKKRVSEIIAAIQDPNEDPTENSEGRECIAVASQFFAKLVIDYDPEIKFRLDIEEAPLAALNEMRLASAKHVFRDWDHISEEEATKRALSIVVSLMTHNFSYLWLTGVPLHISGHSNTTTETGSELLKAVQLALELGDLSKMRFIYTYVINRIVEKALAQTDLKTKYTRYEDTISWLKSIKDESMFKPEKSLCFDPKLILVVLVPSLSKIKGKALVEKFLERLIQTLLQPQNDCLKWVHINIEFNKLLNSDVLSFKHRQEILGTLRRTTGPVSEGDFIQQLSNFLVHRLSALGVRNNTSQGLFGVDPGVYNLSFKAIKGLLHRSLSMSHTIDATQKDAINKVFALLRECIQHPELFEANSALCDYLDSFDKKRVTIPKAEKNITVPELPLVQQLF</sequence>
<dbReference type="PATRIC" id="fig|45067.4.peg.1401"/>
<name>A0A0W0VPS4_9GAMM</name>
<dbReference type="eggNOG" id="COG0666">
    <property type="taxonomic scope" value="Bacteria"/>
</dbReference>
<proteinExistence type="predicted"/>
<dbReference type="AlphaFoldDB" id="A0A0W0VPS4"/>
<dbReference type="Proteomes" id="UP000054869">
    <property type="component" value="Unassembled WGS sequence"/>
</dbReference>
<reference evidence="1 2" key="1">
    <citation type="submission" date="2015-11" db="EMBL/GenBank/DDBJ databases">
        <title>Genomic analysis of 38 Legionella species identifies large and diverse effector repertoires.</title>
        <authorList>
            <person name="Burstein D."/>
            <person name="Amaro F."/>
            <person name="Zusman T."/>
            <person name="Lifshitz Z."/>
            <person name="Cohen O."/>
            <person name="Gilbert J.A."/>
            <person name="Pupko T."/>
            <person name="Shuman H.A."/>
            <person name="Segal G."/>
        </authorList>
    </citation>
    <scope>NUCLEOTIDE SEQUENCE [LARGE SCALE GENOMIC DNA]</scope>
    <source>
        <strain evidence="1 2">ATCC 49751</strain>
    </source>
</reference>
<gene>
    <name evidence="1" type="ORF">Llan_1335</name>
</gene>